<dbReference type="Gene3D" id="3.60.21.10">
    <property type="match status" value="1"/>
</dbReference>
<name>A0A7C4UFZ7_UNCW3</name>
<proteinExistence type="predicted"/>
<sequence>MIILLISIEIEFIYTNDMLGQLEPSYAYFFDLDMPPLISNAGGFIRLVNWEREDGRNPVVLSAGNLLPYPFVYYKEPDIKIFENFLNKAGFDAFLIGTNELSYGIDYLLELINNSNTYFLSCNILSSTLRKPYKIIEREGVKIGIIGATTLLAPIFIPYEQRIEFELENDFEKIEENVKKLKDENVDIIVLLSDGGTYRDSTIAERIKGIDVIISASERGRALPQPLETPINHTIICRCYTNFTSCGILKLSFDEKERIITGYKHRLYTLFYEYFFPVDYMNQ</sequence>
<dbReference type="GO" id="GO:0009166">
    <property type="term" value="P:nucleotide catabolic process"/>
    <property type="evidence" value="ECO:0007669"/>
    <property type="project" value="InterPro"/>
</dbReference>
<accession>A0A7C4UFZ7</accession>
<dbReference type="GO" id="GO:0030288">
    <property type="term" value="C:outer membrane-bounded periplasmic space"/>
    <property type="evidence" value="ECO:0007669"/>
    <property type="project" value="TreeGrafter"/>
</dbReference>
<dbReference type="PANTHER" id="PTHR11575:SF24">
    <property type="entry name" value="5'-NUCLEOTIDASE"/>
    <property type="match status" value="1"/>
</dbReference>
<dbReference type="SUPFAM" id="SSF56300">
    <property type="entry name" value="Metallo-dependent phosphatases"/>
    <property type="match status" value="1"/>
</dbReference>
<comment type="caution">
    <text evidence="1">The sequence shown here is derived from an EMBL/GenBank/DDBJ whole genome shotgun (WGS) entry which is preliminary data.</text>
</comment>
<dbReference type="InterPro" id="IPR006179">
    <property type="entry name" value="5_nucleotidase/apyrase"/>
</dbReference>
<dbReference type="AlphaFoldDB" id="A0A7C4UFZ7"/>
<dbReference type="EMBL" id="DTHG01000050">
    <property type="protein sequence ID" value="HGW91710.1"/>
    <property type="molecule type" value="Genomic_DNA"/>
</dbReference>
<dbReference type="GO" id="GO:0016787">
    <property type="term" value="F:hydrolase activity"/>
    <property type="evidence" value="ECO:0007669"/>
    <property type="project" value="InterPro"/>
</dbReference>
<organism evidence="1">
    <name type="scientific">candidate division WOR-3 bacterium</name>
    <dbReference type="NCBI Taxonomy" id="2052148"/>
    <lineage>
        <taxon>Bacteria</taxon>
        <taxon>Bacteria division WOR-3</taxon>
    </lineage>
</organism>
<protein>
    <recommendedName>
        <fullName evidence="2">Bifunctional metallophosphatase/5'-nucleotidase</fullName>
    </recommendedName>
</protein>
<dbReference type="InterPro" id="IPR029052">
    <property type="entry name" value="Metallo-depent_PP-like"/>
</dbReference>
<evidence type="ECO:0008006" key="2">
    <source>
        <dbReference type="Google" id="ProtNLM"/>
    </source>
</evidence>
<dbReference type="PANTHER" id="PTHR11575">
    <property type="entry name" value="5'-NUCLEOTIDASE-RELATED"/>
    <property type="match status" value="1"/>
</dbReference>
<reference evidence="1" key="1">
    <citation type="journal article" date="2020" name="mSystems">
        <title>Genome- and Community-Level Interaction Insights into Carbon Utilization and Element Cycling Functions of Hydrothermarchaeota in Hydrothermal Sediment.</title>
        <authorList>
            <person name="Zhou Z."/>
            <person name="Liu Y."/>
            <person name="Xu W."/>
            <person name="Pan J."/>
            <person name="Luo Z.H."/>
            <person name="Li M."/>
        </authorList>
    </citation>
    <scope>NUCLEOTIDE SEQUENCE [LARGE SCALE GENOMIC DNA]</scope>
    <source>
        <strain evidence="1">SpSt-780</strain>
    </source>
</reference>
<gene>
    <name evidence="1" type="ORF">ENV67_04115</name>
</gene>
<evidence type="ECO:0000313" key="1">
    <source>
        <dbReference type="EMBL" id="HGW91710.1"/>
    </source>
</evidence>